<evidence type="ECO:0000256" key="3">
    <source>
        <dbReference type="ARBA" id="ARBA00022692"/>
    </source>
</evidence>
<comment type="similarity">
    <text evidence="2">Belongs to the VKOR family.</text>
</comment>
<dbReference type="InterPro" id="IPR038354">
    <property type="entry name" value="VKOR_sf"/>
</dbReference>
<dbReference type="PANTHER" id="PTHR34573:SF1">
    <property type="entry name" value="VITAMIN K EPOXIDE REDUCTASE DOMAIN-CONTAINING PROTEIN"/>
    <property type="match status" value="1"/>
</dbReference>
<keyword evidence="7 10" id="KW-0472">Membrane</keyword>
<dbReference type="GO" id="GO:0048038">
    <property type="term" value="F:quinone binding"/>
    <property type="evidence" value="ECO:0007669"/>
    <property type="project" value="UniProtKB-KW"/>
</dbReference>
<keyword evidence="5 10" id="KW-1133">Transmembrane helix</keyword>
<evidence type="ECO:0000256" key="7">
    <source>
        <dbReference type="ARBA" id="ARBA00023136"/>
    </source>
</evidence>
<feature type="domain" description="Vitamin K epoxide reductase" evidence="11">
    <location>
        <begin position="2"/>
        <end position="133"/>
    </location>
</feature>
<evidence type="ECO:0000313" key="13">
    <source>
        <dbReference type="Proteomes" id="UP000177811"/>
    </source>
</evidence>
<keyword evidence="9" id="KW-0676">Redox-active center</keyword>
<name>A0A1G2KXA9_9BACT</name>
<comment type="caution">
    <text evidence="12">The sequence shown here is derived from an EMBL/GenBank/DDBJ whole genome shotgun (WGS) entry which is preliminary data.</text>
</comment>
<evidence type="ECO:0000313" key="12">
    <source>
        <dbReference type="EMBL" id="OHA03844.1"/>
    </source>
</evidence>
<evidence type="ECO:0000256" key="1">
    <source>
        <dbReference type="ARBA" id="ARBA00004141"/>
    </source>
</evidence>
<dbReference type="SMART" id="SM00756">
    <property type="entry name" value="VKc"/>
    <property type="match status" value="1"/>
</dbReference>
<dbReference type="GO" id="GO:0016020">
    <property type="term" value="C:membrane"/>
    <property type="evidence" value="ECO:0007669"/>
    <property type="project" value="UniProtKB-SubCell"/>
</dbReference>
<dbReference type="Proteomes" id="UP000177811">
    <property type="component" value="Unassembled WGS sequence"/>
</dbReference>
<feature type="transmembrane region" description="Helical" evidence="10">
    <location>
        <begin position="55"/>
        <end position="75"/>
    </location>
</feature>
<protein>
    <recommendedName>
        <fullName evidence="11">Vitamin K epoxide reductase domain-containing protein</fullName>
    </recommendedName>
</protein>
<keyword evidence="3 10" id="KW-0812">Transmembrane</keyword>
<dbReference type="Pfam" id="PF07884">
    <property type="entry name" value="VKOR"/>
    <property type="match status" value="1"/>
</dbReference>
<proteinExistence type="inferred from homology"/>
<dbReference type="AlphaFoldDB" id="A0A1G2KXA9"/>
<dbReference type="InterPro" id="IPR044698">
    <property type="entry name" value="VKOR/LTO1"/>
</dbReference>
<comment type="subcellular location">
    <subcellularLocation>
        <location evidence="1">Membrane</location>
        <topology evidence="1">Multi-pass membrane protein</topology>
    </subcellularLocation>
</comment>
<evidence type="ECO:0000256" key="9">
    <source>
        <dbReference type="ARBA" id="ARBA00023284"/>
    </source>
</evidence>
<dbReference type="PANTHER" id="PTHR34573">
    <property type="entry name" value="VKC DOMAIN-CONTAINING PROTEIN"/>
    <property type="match status" value="1"/>
</dbReference>
<evidence type="ECO:0000256" key="5">
    <source>
        <dbReference type="ARBA" id="ARBA00022989"/>
    </source>
</evidence>
<evidence type="ECO:0000256" key="4">
    <source>
        <dbReference type="ARBA" id="ARBA00022719"/>
    </source>
</evidence>
<feature type="transmembrane region" description="Helical" evidence="10">
    <location>
        <begin position="82"/>
        <end position="100"/>
    </location>
</feature>
<dbReference type="InterPro" id="IPR012932">
    <property type="entry name" value="VKOR"/>
</dbReference>
<keyword evidence="4" id="KW-0874">Quinone</keyword>
<dbReference type="CDD" id="cd12916">
    <property type="entry name" value="VKOR_1"/>
    <property type="match status" value="1"/>
</dbReference>
<dbReference type="GO" id="GO:0016491">
    <property type="term" value="F:oxidoreductase activity"/>
    <property type="evidence" value="ECO:0007669"/>
    <property type="project" value="UniProtKB-KW"/>
</dbReference>
<reference evidence="12 13" key="1">
    <citation type="journal article" date="2016" name="Nat. Commun.">
        <title>Thousands of microbial genomes shed light on interconnected biogeochemical processes in an aquifer system.</title>
        <authorList>
            <person name="Anantharaman K."/>
            <person name="Brown C.T."/>
            <person name="Hug L.A."/>
            <person name="Sharon I."/>
            <person name="Castelle C.J."/>
            <person name="Probst A.J."/>
            <person name="Thomas B.C."/>
            <person name="Singh A."/>
            <person name="Wilkins M.J."/>
            <person name="Karaoz U."/>
            <person name="Brodie E.L."/>
            <person name="Williams K.H."/>
            <person name="Hubbard S.S."/>
            <person name="Banfield J.F."/>
        </authorList>
    </citation>
    <scope>NUCLEOTIDE SEQUENCE [LARGE SCALE GENOMIC DNA]</scope>
</reference>
<keyword evidence="8" id="KW-1015">Disulfide bond</keyword>
<dbReference type="EMBL" id="MHQL01000007">
    <property type="protein sequence ID" value="OHA03844.1"/>
    <property type="molecule type" value="Genomic_DNA"/>
</dbReference>
<dbReference type="Gene3D" id="3.40.30.10">
    <property type="entry name" value="Glutaredoxin"/>
    <property type="match status" value="1"/>
</dbReference>
<evidence type="ECO:0000256" key="6">
    <source>
        <dbReference type="ARBA" id="ARBA00023002"/>
    </source>
</evidence>
<sequence length="275" mass="30354">MKKIPRVILILLSLAGLAIMAYLFKVGYSDASSFCNLGEGLSCDLVNKSKYAKIFGIPLSGMGFLYFVWVLYIAIRSYKAETLKLLALATIIFLGPSLYLSGVEFFVIKSICVLCETSKVMMLAVLGVSLYAMRPKKVSWGQVLAVAIAGIVLAGVAYLAHSTSGPGKKYDEFAQCLDSKGYVMLGSATCASCLKQRESFGEAFRFIEEVECDPRNIDNQKEEEEVKFCETFQIKKTPTWVQLDEERNTLYRFDAGIQSFETLSSVSGCTLPADE</sequence>
<evidence type="ECO:0000259" key="11">
    <source>
        <dbReference type="SMART" id="SM00756"/>
    </source>
</evidence>
<evidence type="ECO:0000256" key="2">
    <source>
        <dbReference type="ARBA" id="ARBA00006214"/>
    </source>
</evidence>
<organism evidence="12 13">
    <name type="scientific">Candidatus Sungbacteria bacterium RIFCSPHIGHO2_02_FULL_51_29</name>
    <dbReference type="NCBI Taxonomy" id="1802273"/>
    <lineage>
        <taxon>Bacteria</taxon>
        <taxon>Candidatus Sungiibacteriota</taxon>
    </lineage>
</organism>
<accession>A0A1G2KXA9</accession>
<keyword evidence="6" id="KW-0560">Oxidoreductase</keyword>
<evidence type="ECO:0000256" key="10">
    <source>
        <dbReference type="SAM" id="Phobius"/>
    </source>
</evidence>
<feature type="transmembrane region" description="Helical" evidence="10">
    <location>
        <begin position="143"/>
        <end position="160"/>
    </location>
</feature>
<gene>
    <name evidence="12" type="ORF">A3C16_05160</name>
</gene>
<dbReference type="Gene3D" id="1.20.1440.130">
    <property type="entry name" value="VKOR domain"/>
    <property type="match status" value="1"/>
</dbReference>
<evidence type="ECO:0000256" key="8">
    <source>
        <dbReference type="ARBA" id="ARBA00023157"/>
    </source>
</evidence>